<dbReference type="PANTHER" id="PTHR11987:SF36">
    <property type="entry name" value="SIA-ALPHA-2,3-GAL-BETA-1,4-GLCNAC-R:ALPHA 2,8-SIALYLTRANSFERASE"/>
    <property type="match status" value="1"/>
</dbReference>
<dbReference type="OrthoDB" id="10264956at2759"/>
<sequence length="191" mass="21936">MEFCIEMFNLAPVKGYEDDVGTKTNFTTVNQSILSKGEDPLVGKESIAAFDALQRQFQGSLLWVPAFSQRGYYEFVQRIVNVSLASGIMKPVVQNPGHFIGMMRLWRALHRRSDWPSTGLYIVSAAFELCEEIDVFGFWFYETSLEGVPAPYHYHNDIIFGTRHSRFKEFQDLVNFHEMGILKMHFGSCKS</sequence>
<keyword evidence="4" id="KW-0808">Transferase</keyword>
<dbReference type="EnsemblMetazoa" id="XM_038205798.1">
    <property type="protein sequence ID" value="XP_038061726.1"/>
    <property type="gene ID" value="LOC119732341"/>
</dbReference>
<evidence type="ECO:0000256" key="10">
    <source>
        <dbReference type="ARBA" id="ARBA00023180"/>
    </source>
</evidence>
<keyword evidence="10" id="KW-0325">Glycoprotein</keyword>
<dbReference type="Proteomes" id="UP000887568">
    <property type="component" value="Unplaced"/>
</dbReference>
<dbReference type="GeneID" id="119732341"/>
<dbReference type="Gene3D" id="3.90.1480.20">
    <property type="entry name" value="Glycosyl transferase family 29"/>
    <property type="match status" value="1"/>
</dbReference>
<evidence type="ECO:0000313" key="11">
    <source>
        <dbReference type="EnsemblMetazoa" id="XP_038061726.1"/>
    </source>
</evidence>
<dbReference type="InterPro" id="IPR038578">
    <property type="entry name" value="GT29-like_sf"/>
</dbReference>
<dbReference type="InterPro" id="IPR001675">
    <property type="entry name" value="Glyco_trans_29"/>
</dbReference>
<dbReference type="GO" id="GO:0009311">
    <property type="term" value="P:oligosaccharide metabolic process"/>
    <property type="evidence" value="ECO:0007669"/>
    <property type="project" value="TreeGrafter"/>
</dbReference>
<keyword evidence="7" id="KW-1133">Transmembrane helix</keyword>
<dbReference type="GO" id="GO:0003828">
    <property type="term" value="F:alpha-N-acetylneuraminate alpha-2,8-sialyltransferase activity"/>
    <property type="evidence" value="ECO:0007669"/>
    <property type="project" value="TreeGrafter"/>
</dbReference>
<evidence type="ECO:0000256" key="5">
    <source>
        <dbReference type="ARBA" id="ARBA00022692"/>
    </source>
</evidence>
<organism evidence="11 12">
    <name type="scientific">Patiria miniata</name>
    <name type="common">Bat star</name>
    <name type="synonym">Asterina miniata</name>
    <dbReference type="NCBI Taxonomy" id="46514"/>
    <lineage>
        <taxon>Eukaryota</taxon>
        <taxon>Metazoa</taxon>
        <taxon>Echinodermata</taxon>
        <taxon>Eleutherozoa</taxon>
        <taxon>Asterozoa</taxon>
        <taxon>Asteroidea</taxon>
        <taxon>Valvatacea</taxon>
        <taxon>Valvatida</taxon>
        <taxon>Asterinidae</taxon>
        <taxon>Patiria</taxon>
    </lineage>
</organism>
<dbReference type="OMA" id="MEFCIEM"/>
<dbReference type="AlphaFoldDB" id="A0A914AE10"/>
<dbReference type="GO" id="GO:0006491">
    <property type="term" value="P:N-glycan processing"/>
    <property type="evidence" value="ECO:0007669"/>
    <property type="project" value="TreeGrafter"/>
</dbReference>
<keyword evidence="8" id="KW-0333">Golgi apparatus</keyword>
<evidence type="ECO:0000256" key="2">
    <source>
        <dbReference type="ARBA" id="ARBA00006003"/>
    </source>
</evidence>
<keyword evidence="9" id="KW-0472">Membrane</keyword>
<keyword evidence="3" id="KW-0328">Glycosyltransferase</keyword>
<dbReference type="Pfam" id="PF00777">
    <property type="entry name" value="Glyco_transf_29"/>
    <property type="match status" value="1"/>
</dbReference>
<evidence type="ECO:0000256" key="7">
    <source>
        <dbReference type="ARBA" id="ARBA00022989"/>
    </source>
</evidence>
<dbReference type="GO" id="GO:0000139">
    <property type="term" value="C:Golgi membrane"/>
    <property type="evidence" value="ECO:0007669"/>
    <property type="project" value="UniProtKB-SubCell"/>
</dbReference>
<evidence type="ECO:0000256" key="8">
    <source>
        <dbReference type="ARBA" id="ARBA00023034"/>
    </source>
</evidence>
<evidence type="ECO:0000256" key="3">
    <source>
        <dbReference type="ARBA" id="ARBA00022676"/>
    </source>
</evidence>
<protein>
    <submittedName>
        <fullName evidence="11">Uncharacterized protein</fullName>
    </submittedName>
</protein>
<evidence type="ECO:0000256" key="6">
    <source>
        <dbReference type="ARBA" id="ARBA00022968"/>
    </source>
</evidence>
<dbReference type="PANTHER" id="PTHR11987">
    <property type="entry name" value="ALPHA-2,8-SIALYLTRANSFERASE"/>
    <property type="match status" value="1"/>
</dbReference>
<name>A0A914AE10_PATMI</name>
<evidence type="ECO:0000313" key="12">
    <source>
        <dbReference type="Proteomes" id="UP000887568"/>
    </source>
</evidence>
<evidence type="ECO:0000256" key="4">
    <source>
        <dbReference type="ARBA" id="ARBA00022679"/>
    </source>
</evidence>
<evidence type="ECO:0000256" key="1">
    <source>
        <dbReference type="ARBA" id="ARBA00004323"/>
    </source>
</evidence>
<keyword evidence="5" id="KW-0812">Transmembrane</keyword>
<evidence type="ECO:0000256" key="9">
    <source>
        <dbReference type="ARBA" id="ARBA00023136"/>
    </source>
</evidence>
<dbReference type="InterPro" id="IPR050943">
    <property type="entry name" value="Glycosyltr_29_Sialyltrsf"/>
</dbReference>
<accession>A0A914AE10</accession>
<dbReference type="RefSeq" id="XP_038061726.1">
    <property type="nucleotide sequence ID" value="XM_038205798.1"/>
</dbReference>
<keyword evidence="6" id="KW-0735">Signal-anchor</keyword>
<proteinExistence type="inferred from homology"/>
<comment type="subcellular location">
    <subcellularLocation>
        <location evidence="1">Golgi apparatus membrane</location>
        <topology evidence="1">Single-pass type II membrane protein</topology>
    </subcellularLocation>
</comment>
<keyword evidence="12" id="KW-1185">Reference proteome</keyword>
<reference evidence="11" key="1">
    <citation type="submission" date="2022-11" db="UniProtKB">
        <authorList>
            <consortium name="EnsemblMetazoa"/>
        </authorList>
    </citation>
    <scope>IDENTIFICATION</scope>
</reference>
<comment type="similarity">
    <text evidence="2">Belongs to the glycosyltransferase 29 family.</text>
</comment>